<feature type="compositionally biased region" description="Pro residues" evidence="1">
    <location>
        <begin position="315"/>
        <end position="328"/>
    </location>
</feature>
<evidence type="ECO:0000313" key="4">
    <source>
        <dbReference type="Proteomes" id="UP000198953"/>
    </source>
</evidence>
<evidence type="ECO:0000256" key="1">
    <source>
        <dbReference type="SAM" id="MobiDB-lite"/>
    </source>
</evidence>
<gene>
    <name evidence="3" type="ORF">SAMN05660976_02907</name>
</gene>
<dbReference type="AlphaFoldDB" id="A0A1H7RUN9"/>
<evidence type="ECO:0000313" key="3">
    <source>
        <dbReference type="EMBL" id="SEL63454.1"/>
    </source>
</evidence>
<feature type="compositionally biased region" description="Low complexity" evidence="1">
    <location>
        <begin position="329"/>
        <end position="338"/>
    </location>
</feature>
<dbReference type="STRING" id="46177.SAMN05660976_02907"/>
<reference evidence="3 4" key="1">
    <citation type="submission" date="2016-10" db="EMBL/GenBank/DDBJ databases">
        <authorList>
            <person name="de Groot N.N."/>
        </authorList>
    </citation>
    <scope>NUCLEOTIDE SEQUENCE [LARGE SCALE GENOMIC DNA]</scope>
    <source>
        <strain evidence="3 4">DSM 43357</strain>
    </source>
</reference>
<sequence length="338" mass="34576">MPVSLALAVALVLAASAAVGLIALALSQLGAVNLASVRPTTTEVLEIVKIALAVVAGVGGVVALVVAYRKQRISEAGESREQAKLFNERFATAAGRLGDDSPAVRLASVHALAALADDWEGGRQMCVDVLCACLRMPSAPEPDAVADPAAHTSWRGMREVRLTIWRLIAAHLKADASIPWHGADLDFTGVTIDHTVNFAGAVLPSGVVRFSGAKFLGGLIRFDQAEFSGGSVLFGGAEFSGGGVYFYSARFCGGMVGFDRARFSGGTVGFGKAEFSAGVVGFGGAKFCGGTVRFDAVADWSHPPADLPANAPGLVLPPSPAAPLPDPGPLSGADIGPP</sequence>
<keyword evidence="2" id="KW-1133">Transmembrane helix</keyword>
<name>A0A1H7RUN9_9ACTN</name>
<feature type="transmembrane region" description="Helical" evidence="2">
    <location>
        <begin position="47"/>
        <end position="68"/>
    </location>
</feature>
<keyword evidence="2" id="KW-0472">Membrane</keyword>
<feature type="region of interest" description="Disordered" evidence="1">
    <location>
        <begin position="309"/>
        <end position="338"/>
    </location>
</feature>
<evidence type="ECO:0000256" key="2">
    <source>
        <dbReference type="SAM" id="Phobius"/>
    </source>
</evidence>
<protein>
    <recommendedName>
        <fullName evidence="5">Pentapeptide repeat-containing protein</fullName>
    </recommendedName>
</protein>
<evidence type="ECO:0008006" key="5">
    <source>
        <dbReference type="Google" id="ProtNLM"/>
    </source>
</evidence>
<dbReference type="EMBL" id="FOBF01000006">
    <property type="protein sequence ID" value="SEL63454.1"/>
    <property type="molecule type" value="Genomic_DNA"/>
</dbReference>
<proteinExistence type="predicted"/>
<keyword evidence="2" id="KW-0812">Transmembrane</keyword>
<dbReference type="Proteomes" id="UP000198953">
    <property type="component" value="Unassembled WGS sequence"/>
</dbReference>
<keyword evidence="4" id="KW-1185">Reference proteome</keyword>
<accession>A0A1H7RUN9</accession>
<organism evidence="3 4">
    <name type="scientific">Nonomuraea pusilla</name>
    <dbReference type="NCBI Taxonomy" id="46177"/>
    <lineage>
        <taxon>Bacteria</taxon>
        <taxon>Bacillati</taxon>
        <taxon>Actinomycetota</taxon>
        <taxon>Actinomycetes</taxon>
        <taxon>Streptosporangiales</taxon>
        <taxon>Streptosporangiaceae</taxon>
        <taxon>Nonomuraea</taxon>
    </lineage>
</organism>